<dbReference type="GO" id="GO:0032259">
    <property type="term" value="P:methylation"/>
    <property type="evidence" value="ECO:0007669"/>
    <property type="project" value="UniProtKB-KW"/>
</dbReference>
<name>A0AAP0HA50_9ASTR</name>
<dbReference type="InterPro" id="IPR042086">
    <property type="entry name" value="MeTrfase_capping"/>
</dbReference>
<dbReference type="Gene3D" id="1.10.1200.270">
    <property type="entry name" value="Methyltransferase, alpha-helical capping domain"/>
    <property type="match status" value="1"/>
</dbReference>
<dbReference type="Pfam" id="PF03492">
    <property type="entry name" value="Methyltransf_7"/>
    <property type="match status" value="1"/>
</dbReference>
<dbReference type="PANTHER" id="PTHR31009">
    <property type="entry name" value="S-ADENOSYL-L-METHIONINE:CARBOXYL METHYLTRANSFERASE FAMILY PROTEIN"/>
    <property type="match status" value="1"/>
</dbReference>
<keyword evidence="7" id="KW-1185">Reference proteome</keyword>
<dbReference type="SUPFAM" id="SSF53335">
    <property type="entry name" value="S-adenosyl-L-methionine-dependent methyltransferases"/>
    <property type="match status" value="1"/>
</dbReference>
<keyword evidence="4" id="KW-0479">Metal-binding</keyword>
<evidence type="ECO:0000256" key="3">
    <source>
        <dbReference type="ARBA" id="ARBA00022679"/>
    </source>
</evidence>
<proteinExistence type="inferred from homology"/>
<accession>A0AAP0HA50</accession>
<organism evidence="6 7">
    <name type="scientific">Deinandra increscens subsp. villosa</name>
    <dbReference type="NCBI Taxonomy" id="3103831"/>
    <lineage>
        <taxon>Eukaryota</taxon>
        <taxon>Viridiplantae</taxon>
        <taxon>Streptophyta</taxon>
        <taxon>Embryophyta</taxon>
        <taxon>Tracheophyta</taxon>
        <taxon>Spermatophyta</taxon>
        <taxon>Magnoliopsida</taxon>
        <taxon>eudicotyledons</taxon>
        <taxon>Gunneridae</taxon>
        <taxon>Pentapetalae</taxon>
        <taxon>asterids</taxon>
        <taxon>campanulids</taxon>
        <taxon>Asterales</taxon>
        <taxon>Asteraceae</taxon>
        <taxon>Asteroideae</taxon>
        <taxon>Heliantheae alliance</taxon>
        <taxon>Madieae</taxon>
        <taxon>Madiinae</taxon>
        <taxon>Deinandra</taxon>
    </lineage>
</organism>
<keyword evidence="2" id="KW-0489">Methyltransferase</keyword>
<comment type="caution">
    <text evidence="6">The sequence shown here is derived from an EMBL/GenBank/DDBJ whole genome shotgun (WGS) entry which is preliminary data.</text>
</comment>
<keyword evidence="3" id="KW-0808">Transferase</keyword>
<keyword evidence="5" id="KW-0460">Magnesium</keyword>
<dbReference type="EMBL" id="JBCNJP010000007">
    <property type="protein sequence ID" value="KAK9075330.1"/>
    <property type="molecule type" value="Genomic_DNA"/>
</dbReference>
<dbReference type="Proteomes" id="UP001408789">
    <property type="component" value="Unassembled WGS sequence"/>
</dbReference>
<evidence type="ECO:0000256" key="2">
    <source>
        <dbReference type="ARBA" id="ARBA00022603"/>
    </source>
</evidence>
<dbReference type="InterPro" id="IPR005299">
    <property type="entry name" value="MeTrfase_7"/>
</dbReference>
<comment type="similarity">
    <text evidence="1">Belongs to the methyltransferase superfamily. Type-7 methyltransferase family.</text>
</comment>
<sequence>MLQQKKKKAKKVMEVVNTLHMNIGDGESSYATNSLLQEIVIRQAFPVLQHAIIDIMNHDLFFDHCFKIADLGCSSSKNTLLVVSNIIDTVIEVCEETNRKPSQFQVCLNDLFGNDFNTLFKSLPDFYAKLEKKKGENSGSCFVSAIPGSFYGRLFPNQSLHIIHSSYSIHWLSQVPEGLKNNLLNIYMAKSSPPNVFQEYGKQFKSDFMKFLQLRSEEIVCGGHMVLTLVGRSVADPTSNDGCCLLQLHAQSLLDMVKEGLVQESDINSFNVPLYHPCEDEVRNIIHTEGSFSLESLTTFQVNWDPQDKDYKNLKDPNETISRTHGENTAKVVRAFTEPLLTSHFGKSIIDGVFKKYEKHVAQHLTNNKTKFFSIVISLAKR</sequence>
<dbReference type="Gene3D" id="3.40.50.150">
    <property type="entry name" value="Vaccinia Virus protein VP39"/>
    <property type="match status" value="1"/>
</dbReference>
<dbReference type="AlphaFoldDB" id="A0AAP0HA50"/>
<dbReference type="GO" id="GO:0008168">
    <property type="term" value="F:methyltransferase activity"/>
    <property type="evidence" value="ECO:0007669"/>
    <property type="project" value="UniProtKB-KW"/>
</dbReference>
<dbReference type="GO" id="GO:0046872">
    <property type="term" value="F:metal ion binding"/>
    <property type="evidence" value="ECO:0007669"/>
    <property type="project" value="UniProtKB-KW"/>
</dbReference>
<evidence type="ECO:0000256" key="1">
    <source>
        <dbReference type="ARBA" id="ARBA00007967"/>
    </source>
</evidence>
<evidence type="ECO:0000256" key="5">
    <source>
        <dbReference type="ARBA" id="ARBA00022842"/>
    </source>
</evidence>
<evidence type="ECO:0000313" key="6">
    <source>
        <dbReference type="EMBL" id="KAK9075330.1"/>
    </source>
</evidence>
<gene>
    <name evidence="6" type="ORF">SSX86_003653</name>
</gene>
<dbReference type="InterPro" id="IPR029063">
    <property type="entry name" value="SAM-dependent_MTases_sf"/>
</dbReference>
<reference evidence="6 7" key="1">
    <citation type="submission" date="2024-04" db="EMBL/GenBank/DDBJ databases">
        <title>The reference genome of an endangered Asteraceae, Deinandra increscens subsp. villosa, native to the Central Coast of California.</title>
        <authorList>
            <person name="Guilliams M."/>
            <person name="Hasenstab-Lehman K."/>
            <person name="Meyer R."/>
            <person name="Mcevoy S."/>
        </authorList>
    </citation>
    <scope>NUCLEOTIDE SEQUENCE [LARGE SCALE GENOMIC DNA]</scope>
    <source>
        <tissue evidence="6">Leaf</tissue>
    </source>
</reference>
<evidence type="ECO:0000313" key="7">
    <source>
        <dbReference type="Proteomes" id="UP001408789"/>
    </source>
</evidence>
<evidence type="ECO:0000256" key="4">
    <source>
        <dbReference type="ARBA" id="ARBA00022723"/>
    </source>
</evidence>
<protein>
    <submittedName>
        <fullName evidence="6">Uncharacterized protein</fullName>
    </submittedName>
</protein>